<sequence length="129" mass="13569">MVVLDIQPNFSQVVVITLPSSSPSPSLESAAPLAFAASPLATPPDNHYCFYTDGSLINLGTPDISMGWSWVQVLDGAGFFQSIAAHAHGIIHNWPSSTRAEIAAVHAALTVTPPFSTVTIHTDSQSAID</sequence>
<dbReference type="GO" id="GO:0004523">
    <property type="term" value="F:RNA-DNA hybrid ribonuclease activity"/>
    <property type="evidence" value="ECO:0007669"/>
    <property type="project" value="InterPro"/>
</dbReference>
<comment type="caution">
    <text evidence="2">The sequence shown here is derived from an EMBL/GenBank/DDBJ whole genome shotgun (WGS) entry which is preliminary data.</text>
</comment>
<dbReference type="SUPFAM" id="SSF53098">
    <property type="entry name" value="Ribonuclease H-like"/>
    <property type="match status" value="1"/>
</dbReference>
<proteinExistence type="predicted"/>
<reference evidence="2 3" key="2">
    <citation type="submission" date="2017-09" db="EMBL/GenBank/DDBJ databases">
        <title>Extensive intraspecific genome diversity in a model arbuscular mycorrhizal fungus.</title>
        <authorList>
            <person name="Chen E.C."/>
            <person name="Morin E."/>
            <person name="Beaudet D."/>
            <person name="Noel J."/>
            <person name="Ndikumana S."/>
            <person name="Charron P."/>
            <person name="St-Onge C."/>
            <person name="Giorgi J."/>
            <person name="Grigoriev I.V."/>
            <person name="Roux C."/>
            <person name="Martin F.M."/>
            <person name="Corradi N."/>
        </authorList>
    </citation>
    <scope>NUCLEOTIDE SEQUENCE [LARGE SCALE GENOMIC DNA]</scope>
    <source>
        <strain evidence="2 3">A5</strain>
    </source>
</reference>
<dbReference type="InterPro" id="IPR012337">
    <property type="entry name" value="RNaseH-like_sf"/>
</dbReference>
<dbReference type="InterPro" id="IPR002156">
    <property type="entry name" value="RNaseH_domain"/>
</dbReference>
<gene>
    <name evidence="2" type="ORF">RhiirA5_442883</name>
</gene>
<dbReference type="AlphaFoldDB" id="A0A2N0NED9"/>
<evidence type="ECO:0000313" key="2">
    <source>
        <dbReference type="EMBL" id="PKB92930.1"/>
    </source>
</evidence>
<organism evidence="2 3">
    <name type="scientific">Rhizophagus irregularis</name>
    <dbReference type="NCBI Taxonomy" id="588596"/>
    <lineage>
        <taxon>Eukaryota</taxon>
        <taxon>Fungi</taxon>
        <taxon>Fungi incertae sedis</taxon>
        <taxon>Mucoromycota</taxon>
        <taxon>Glomeromycotina</taxon>
        <taxon>Glomeromycetes</taxon>
        <taxon>Glomerales</taxon>
        <taxon>Glomeraceae</taxon>
        <taxon>Rhizophagus</taxon>
    </lineage>
</organism>
<reference evidence="2 3" key="1">
    <citation type="submission" date="2016-04" db="EMBL/GenBank/DDBJ databases">
        <title>Genome analyses suggest a sexual origin of heterokaryosis in a supposedly ancient asexual fungus.</title>
        <authorList>
            <person name="Ropars J."/>
            <person name="Sedzielewska K."/>
            <person name="Noel J."/>
            <person name="Charron P."/>
            <person name="Farinelli L."/>
            <person name="Marton T."/>
            <person name="Kruger M."/>
            <person name="Pelin A."/>
            <person name="Brachmann A."/>
            <person name="Corradi N."/>
        </authorList>
    </citation>
    <scope>NUCLEOTIDE SEQUENCE [LARGE SCALE GENOMIC DNA]</scope>
    <source>
        <strain evidence="2 3">A5</strain>
    </source>
</reference>
<dbReference type="GO" id="GO:0003676">
    <property type="term" value="F:nucleic acid binding"/>
    <property type="evidence" value="ECO:0007669"/>
    <property type="project" value="InterPro"/>
</dbReference>
<evidence type="ECO:0000259" key="1">
    <source>
        <dbReference type="PROSITE" id="PS50879"/>
    </source>
</evidence>
<feature type="non-terminal residue" evidence="2">
    <location>
        <position position="129"/>
    </location>
</feature>
<dbReference type="EMBL" id="LLXJ01009439">
    <property type="protein sequence ID" value="PKB92930.1"/>
    <property type="molecule type" value="Genomic_DNA"/>
</dbReference>
<accession>A0A2N0NED9</accession>
<dbReference type="InterPro" id="IPR036397">
    <property type="entry name" value="RNaseH_sf"/>
</dbReference>
<dbReference type="PROSITE" id="PS50879">
    <property type="entry name" value="RNASE_H_1"/>
    <property type="match status" value="1"/>
</dbReference>
<dbReference type="Gene3D" id="3.30.420.10">
    <property type="entry name" value="Ribonuclease H-like superfamily/Ribonuclease H"/>
    <property type="match status" value="1"/>
</dbReference>
<name>A0A2N0NED9_9GLOM</name>
<protein>
    <recommendedName>
        <fullName evidence="1">RNase H type-1 domain-containing protein</fullName>
    </recommendedName>
</protein>
<feature type="domain" description="RNase H type-1" evidence="1">
    <location>
        <begin position="44"/>
        <end position="129"/>
    </location>
</feature>
<dbReference type="Proteomes" id="UP000232722">
    <property type="component" value="Unassembled WGS sequence"/>
</dbReference>
<evidence type="ECO:0000313" key="3">
    <source>
        <dbReference type="Proteomes" id="UP000232722"/>
    </source>
</evidence>